<dbReference type="Pfam" id="PF09607">
    <property type="entry name" value="BrkDBD"/>
    <property type="match status" value="1"/>
</dbReference>
<dbReference type="Gene3D" id="1.10.10.60">
    <property type="entry name" value="Homeodomain-like"/>
    <property type="match status" value="1"/>
</dbReference>
<evidence type="ECO:0000256" key="1">
    <source>
        <dbReference type="ARBA" id="ARBA00004123"/>
    </source>
</evidence>
<dbReference type="InterPro" id="IPR009057">
    <property type="entry name" value="Homeodomain-like_sf"/>
</dbReference>
<evidence type="ECO:0000313" key="5">
    <source>
        <dbReference type="Proteomes" id="UP000790347"/>
    </source>
</evidence>
<protein>
    <recommendedName>
        <fullName evidence="2">Brinker DNA-binding domain-containing protein</fullName>
    </recommendedName>
</protein>
<dbReference type="EMBL" id="SDOV01000005">
    <property type="protein sequence ID" value="KAH7640561.1"/>
    <property type="molecule type" value="Genomic_DNA"/>
</dbReference>
<evidence type="ECO:0000259" key="2">
    <source>
        <dbReference type="Pfam" id="PF09607"/>
    </source>
</evidence>
<reference evidence="4" key="1">
    <citation type="submission" date="2013-05" db="EMBL/GenBank/DDBJ databases">
        <authorList>
            <person name="Yim A.K.Y."/>
            <person name="Chan T.F."/>
            <person name="Ji K.M."/>
            <person name="Liu X.Y."/>
            <person name="Zhou J.W."/>
            <person name="Li R.Q."/>
            <person name="Yang K.Y."/>
            <person name="Li J."/>
            <person name="Li M."/>
            <person name="Law P.T.W."/>
            <person name="Wu Y.L."/>
            <person name="Cai Z.L."/>
            <person name="Qin H."/>
            <person name="Bao Y."/>
            <person name="Leung R.K.K."/>
            <person name="Ng P.K.S."/>
            <person name="Zou J."/>
            <person name="Zhong X.J."/>
            <person name="Ran P.X."/>
            <person name="Zhong N.S."/>
            <person name="Liu Z.G."/>
            <person name="Tsui S.K.W."/>
        </authorList>
    </citation>
    <scope>NUCLEOTIDE SEQUENCE</scope>
    <source>
        <strain evidence="4">Derf</strain>
        <tissue evidence="4">Whole organism</tissue>
    </source>
</reference>
<accession>A0A922I614</accession>
<dbReference type="AlphaFoldDB" id="A0A922I614"/>
<dbReference type="GO" id="GO:0005634">
    <property type="term" value="C:nucleus"/>
    <property type="evidence" value="ECO:0007669"/>
    <property type="project" value="UniProtKB-SubCell"/>
</dbReference>
<reference evidence="3" key="3">
    <citation type="journal article" date="2021" name="World Allergy Organ. J.">
        <title>Chromosome-level assembly of Dermatophagoides farinae genome and transcriptome reveals two novel allergens Der f 37 and Der f 39.</title>
        <authorList>
            <person name="Chen J."/>
            <person name="Cai Z."/>
            <person name="Fan D."/>
            <person name="Hu J."/>
            <person name="Hou Y."/>
            <person name="He Y."/>
            <person name="Zhang Z."/>
            <person name="Zhao Z."/>
            <person name="Gao P."/>
            <person name="Hu W."/>
            <person name="Sun J."/>
            <person name="Li J."/>
            <person name="Ji K."/>
        </authorList>
    </citation>
    <scope>NUCLEOTIDE SEQUENCE</scope>
    <source>
        <strain evidence="3">JKM2019</strain>
    </source>
</reference>
<feature type="domain" description="Brinker DNA-binding" evidence="2">
    <location>
        <begin position="5"/>
        <end position="47"/>
    </location>
</feature>
<proteinExistence type="predicted"/>
<organism evidence="4 5">
    <name type="scientific">Dermatophagoides farinae</name>
    <name type="common">American house dust mite</name>
    <dbReference type="NCBI Taxonomy" id="6954"/>
    <lineage>
        <taxon>Eukaryota</taxon>
        <taxon>Metazoa</taxon>
        <taxon>Ecdysozoa</taxon>
        <taxon>Arthropoda</taxon>
        <taxon>Chelicerata</taxon>
        <taxon>Arachnida</taxon>
        <taxon>Acari</taxon>
        <taxon>Acariformes</taxon>
        <taxon>Sarcoptiformes</taxon>
        <taxon>Astigmata</taxon>
        <taxon>Psoroptidia</taxon>
        <taxon>Analgoidea</taxon>
        <taxon>Pyroglyphidae</taxon>
        <taxon>Dermatophagoidinae</taxon>
        <taxon>Dermatophagoides</taxon>
    </lineage>
</organism>
<keyword evidence="5" id="KW-1185">Reference proteome</keyword>
<dbReference type="Proteomes" id="UP000790347">
    <property type="component" value="Unassembled WGS sequence"/>
</dbReference>
<dbReference type="InterPro" id="IPR018586">
    <property type="entry name" value="Brinker_DNA-bd"/>
</dbReference>
<dbReference type="OrthoDB" id="6537725at2759"/>
<reference evidence="4" key="4">
    <citation type="journal article" date="2022" name="Res Sq">
        <title>Comparative Genomics Reveals Insights into the Divergent Evolution of Astigmatic Mites and Household Pest Adaptations.</title>
        <authorList>
            <person name="Xiong Q."/>
            <person name="Wan A.T.-Y."/>
            <person name="Liu X.-Y."/>
            <person name="Fung C.S.-H."/>
            <person name="Xiao X."/>
            <person name="Malainual N."/>
            <person name="Hou J."/>
            <person name="Wang L."/>
            <person name="Wang M."/>
            <person name="Yang K."/>
            <person name="Cui Y."/>
            <person name="Leung E."/>
            <person name="Nong W."/>
            <person name="Shin S.-K."/>
            <person name="Au S."/>
            <person name="Jeong K.Y."/>
            <person name="Chew F.T."/>
            <person name="Hui J."/>
            <person name="Leung T.F."/>
            <person name="Tungtrongchitr A."/>
            <person name="Zhong N."/>
            <person name="Liu Z."/>
            <person name="Tsui S."/>
        </authorList>
    </citation>
    <scope>NUCLEOTIDE SEQUENCE</scope>
    <source>
        <strain evidence="4">Derf</strain>
        <tissue evidence="4">Whole organism</tissue>
    </source>
</reference>
<dbReference type="SUPFAM" id="SSF46689">
    <property type="entry name" value="Homeodomain-like"/>
    <property type="match status" value="1"/>
</dbReference>
<reference evidence="3" key="2">
    <citation type="submission" date="2020-06" db="EMBL/GenBank/DDBJ databases">
        <authorList>
            <person name="Ji K."/>
            <person name="Li J."/>
        </authorList>
    </citation>
    <scope>NUCLEOTIDE SEQUENCE</scope>
    <source>
        <strain evidence="3">JKM2019</strain>
        <tissue evidence="3">Whole body</tissue>
    </source>
</reference>
<dbReference type="Proteomes" id="UP000828236">
    <property type="component" value="Unassembled WGS sequence"/>
</dbReference>
<gene>
    <name evidence="4" type="ORF">DERF_000174</name>
    <name evidence="3" type="ORF">HUG17_8030</name>
</gene>
<name>A0A922I614_DERFA</name>
<evidence type="ECO:0000313" key="4">
    <source>
        <dbReference type="EMBL" id="KAH9526057.1"/>
    </source>
</evidence>
<dbReference type="EMBL" id="ASGP02000001">
    <property type="protein sequence ID" value="KAH9526057.1"/>
    <property type="molecule type" value="Genomic_DNA"/>
</dbReference>
<comment type="subcellular location">
    <subcellularLocation>
        <location evidence="1">Nucleus</location>
    </subcellularLocation>
</comment>
<evidence type="ECO:0000313" key="3">
    <source>
        <dbReference type="EMBL" id="KAH7640561.1"/>
    </source>
</evidence>
<comment type="caution">
    <text evidence="4">The sequence shown here is derived from an EMBL/GenBank/DDBJ whole genome shotgun (WGS) entry which is preliminary data.</text>
</comment>
<sequence>MGKIRRSFTANKKLQVIKYAEKHGNRSAEKQFNVAESNIRFWRKNKTIIEAMPETLRSLRYSRARHPQLEEELKTIIIAEQQKHRDEQSKTTEMSNRIRTCDIRRLALSLARNKFGLTSQQFCARPTWVFSFCRRNGIEIGNKKQSLKNKEARKLWALYRENRDHSYYKLKLDSKSEKEETITENSDDDDDNDIDFPVDISEHFVEHSTKNDNTTIEDSSIIMKLPEQSVSNNDASTTNTIFIILNSQTKTC</sequence>